<name>A0ABX1VJ23_9PLAN</name>
<organism evidence="2 3">
    <name type="scientific">Alienimonas chondri</name>
    <dbReference type="NCBI Taxonomy" id="2681879"/>
    <lineage>
        <taxon>Bacteria</taxon>
        <taxon>Pseudomonadati</taxon>
        <taxon>Planctomycetota</taxon>
        <taxon>Planctomycetia</taxon>
        <taxon>Planctomycetales</taxon>
        <taxon>Planctomycetaceae</taxon>
        <taxon>Alienimonas</taxon>
    </lineage>
</organism>
<dbReference type="Pfam" id="PF04556">
    <property type="entry name" value="DpnII"/>
    <property type="match status" value="1"/>
</dbReference>
<protein>
    <recommendedName>
        <fullName evidence="1">Restriction endonuclease type II DpnII-like domain-containing protein</fullName>
    </recommendedName>
</protein>
<keyword evidence="3" id="KW-1185">Reference proteome</keyword>
<evidence type="ECO:0000259" key="1">
    <source>
        <dbReference type="Pfam" id="PF04556"/>
    </source>
</evidence>
<dbReference type="Proteomes" id="UP000609651">
    <property type="component" value="Unassembled WGS sequence"/>
</dbReference>
<gene>
    <name evidence="2" type="ORF">LzC2_35610</name>
</gene>
<evidence type="ECO:0000313" key="3">
    <source>
        <dbReference type="Proteomes" id="UP000609651"/>
    </source>
</evidence>
<reference evidence="2 3" key="1">
    <citation type="journal article" date="2020" name="Syst. Appl. Microbiol.">
        <title>Alienimonas chondri sp. nov., a novel planctomycete isolated from the biofilm of the red alga Chondrus crispus.</title>
        <authorList>
            <person name="Vitorino I."/>
            <person name="Albuquerque L."/>
            <person name="Wiegand S."/>
            <person name="Kallscheuer N."/>
            <person name="da Costa M.S."/>
            <person name="Lobo-da-Cunha A."/>
            <person name="Jogler C."/>
            <person name="Lage O.M."/>
        </authorList>
    </citation>
    <scope>NUCLEOTIDE SEQUENCE [LARGE SCALE GENOMIC DNA]</scope>
    <source>
        <strain evidence="2 3">LzC2</strain>
    </source>
</reference>
<sequence length="281" mass="31316">MKRYRQTLKEVVAELSAIETTWIDDHSAAVLSAIGRISVRDTYSREHVSALFSADFKAAQTVVRLVLGMSRDEFTVALKDRLGSVGGVGVLRFNKDREAYLDALDDLSIRPALGGLVNRPVDWKDILEERLRFGRGSAIKGQNRGRSLEDAIESIVSNVFGAGSYETRCRFVGANGTETEKADFAIPSKDDPRILIECKGYGATGSKQTDVLGDIERIAARKRSDTHLLLVADGVSWKERLNDLRKLIAWQNEGKISRIYTQMMAVDLESDLRDLKKEHSL</sequence>
<evidence type="ECO:0000313" key="2">
    <source>
        <dbReference type="EMBL" id="NNJ27456.1"/>
    </source>
</evidence>
<accession>A0ABX1VJ23</accession>
<dbReference type="EMBL" id="WTPX01000155">
    <property type="protein sequence ID" value="NNJ27456.1"/>
    <property type="molecule type" value="Genomic_DNA"/>
</dbReference>
<comment type="caution">
    <text evidence="2">The sequence shown here is derived from an EMBL/GenBank/DDBJ whole genome shotgun (WGS) entry which is preliminary data.</text>
</comment>
<proteinExistence type="predicted"/>
<dbReference type="InterPro" id="IPR007637">
    <property type="entry name" value="Restrct_endonuc_II_DpnII-like"/>
</dbReference>
<dbReference type="RefSeq" id="WP_171189367.1">
    <property type="nucleotide sequence ID" value="NZ_WTPX01000155.1"/>
</dbReference>
<feature type="domain" description="Restriction endonuclease type II DpnII-like" evidence="1">
    <location>
        <begin position="176"/>
        <end position="248"/>
    </location>
</feature>